<feature type="coiled-coil region" evidence="1">
    <location>
        <begin position="456"/>
        <end position="511"/>
    </location>
</feature>
<evidence type="ECO:0000313" key="5">
    <source>
        <dbReference type="Proteomes" id="UP000593562"/>
    </source>
</evidence>
<gene>
    <name evidence="4" type="ORF">HS088_TW08G00690</name>
</gene>
<feature type="region of interest" description="Disordered" evidence="2">
    <location>
        <begin position="563"/>
        <end position="586"/>
    </location>
</feature>
<proteinExistence type="predicted"/>
<dbReference type="EMBL" id="JAAARO010000008">
    <property type="protein sequence ID" value="KAF5744097.1"/>
    <property type="molecule type" value="Genomic_DNA"/>
</dbReference>
<protein>
    <submittedName>
        <fullName evidence="4">Interferon-induced guanylate-binding protein 2</fullName>
    </submittedName>
</protein>
<name>A0A7J7DCM6_TRIWF</name>
<feature type="compositionally biased region" description="Basic and acidic residues" evidence="2">
    <location>
        <begin position="574"/>
        <end position="584"/>
    </location>
</feature>
<keyword evidence="3" id="KW-0472">Membrane</keyword>
<feature type="transmembrane region" description="Helical" evidence="3">
    <location>
        <begin position="39"/>
        <end position="56"/>
    </location>
</feature>
<evidence type="ECO:0000256" key="3">
    <source>
        <dbReference type="SAM" id="Phobius"/>
    </source>
</evidence>
<comment type="caution">
    <text evidence="4">The sequence shown here is derived from an EMBL/GenBank/DDBJ whole genome shotgun (WGS) entry which is preliminary data.</text>
</comment>
<dbReference type="Proteomes" id="UP000593562">
    <property type="component" value="Unassembled WGS sequence"/>
</dbReference>
<sequence>MLGHHNTSQVLDSLLSEFEASVHGPSKCLNLSSFMQQRLIFVLFFVFLFLVGVFGGRSRAVVQLGRVGRSINPMPQLLYISQLMPLECMLQHNVLCSMCCLFPIMWQTGNNPVCLQGPILQHAKKKIEEVSSENNDLILKCRSIEDKMELLTKRLESSVKLNNEYQKCYEDAINDIKKLSDPYRSRVTELENRFKSSEERCSSLLKLLDSVAQETLQWKTKYEEELTKEKATDNQFNTEIAVLKSRISLAEVRVAAANEQSQSAQKEVDEWKNKYEAAVEEAKASLQKVAIDQESSTMEAQSREDSLRTVFFNSLAEKVDTEIKDKVAKLEHAEQRVATLSLELEAAESRIKNYESESSALKLQIKELVDKYEIVNTSAQTLKKQATMLEKEKNYLEQKYHSELERSAEAHERCKASGKEVRVESELIGTAPKKDFASDIEAVGVQQPAVERLAHVEKTQLRIESLERENRPLASEVDRCRVSEESAISKAALLEVKVKEREEEIKSLLKLINENGVGSLQNLKSSSGPECAAYSVANEMREAPSDQPYSVQGEVKLLQQELSTNSKNETLLDSEQRSNSDGKRLRSPKVFSDFVCMDSDEEKVEQSKRPKRAMTPRRCTIVADMNSPIMTNEDKSESQKSHSGDYTKFTVTELWQELMKHGFVSELLELKRPKKKDILDLYKKLVLQRQ</sequence>
<dbReference type="AlphaFoldDB" id="A0A7J7DCM6"/>
<feature type="coiled-coil region" evidence="1">
    <location>
        <begin position="316"/>
        <end position="399"/>
    </location>
</feature>
<keyword evidence="3" id="KW-0812">Transmembrane</keyword>
<feature type="coiled-coil region" evidence="1">
    <location>
        <begin position="240"/>
        <end position="292"/>
    </location>
</feature>
<keyword evidence="1" id="KW-0175">Coiled coil</keyword>
<organism evidence="4 5">
    <name type="scientific">Tripterygium wilfordii</name>
    <name type="common">Thunder God vine</name>
    <dbReference type="NCBI Taxonomy" id="458696"/>
    <lineage>
        <taxon>Eukaryota</taxon>
        <taxon>Viridiplantae</taxon>
        <taxon>Streptophyta</taxon>
        <taxon>Embryophyta</taxon>
        <taxon>Tracheophyta</taxon>
        <taxon>Spermatophyta</taxon>
        <taxon>Magnoliopsida</taxon>
        <taxon>eudicotyledons</taxon>
        <taxon>Gunneridae</taxon>
        <taxon>Pentapetalae</taxon>
        <taxon>rosids</taxon>
        <taxon>fabids</taxon>
        <taxon>Celastrales</taxon>
        <taxon>Celastraceae</taxon>
        <taxon>Tripterygium</taxon>
    </lineage>
</organism>
<reference evidence="4 5" key="1">
    <citation type="journal article" date="2020" name="Nat. Commun.">
        <title>Genome of Tripterygium wilfordii and identification of cytochrome P450 involved in triptolide biosynthesis.</title>
        <authorList>
            <person name="Tu L."/>
            <person name="Su P."/>
            <person name="Zhang Z."/>
            <person name="Gao L."/>
            <person name="Wang J."/>
            <person name="Hu T."/>
            <person name="Zhou J."/>
            <person name="Zhang Y."/>
            <person name="Zhao Y."/>
            <person name="Liu Y."/>
            <person name="Song Y."/>
            <person name="Tong Y."/>
            <person name="Lu Y."/>
            <person name="Yang J."/>
            <person name="Xu C."/>
            <person name="Jia M."/>
            <person name="Peters R.J."/>
            <person name="Huang L."/>
            <person name="Gao W."/>
        </authorList>
    </citation>
    <scope>NUCLEOTIDE SEQUENCE [LARGE SCALE GENOMIC DNA]</scope>
    <source>
        <strain evidence="5">cv. XIE 37</strain>
        <tissue evidence="4">Leaf</tissue>
    </source>
</reference>
<evidence type="ECO:0000256" key="1">
    <source>
        <dbReference type="SAM" id="Coils"/>
    </source>
</evidence>
<dbReference type="InParanoid" id="A0A7J7DCM6"/>
<evidence type="ECO:0000313" key="4">
    <source>
        <dbReference type="EMBL" id="KAF5744097.1"/>
    </source>
</evidence>
<keyword evidence="3" id="KW-1133">Transmembrane helix</keyword>
<feature type="coiled-coil region" evidence="1">
    <location>
        <begin position="120"/>
        <end position="154"/>
    </location>
</feature>
<feature type="compositionally biased region" description="Polar residues" evidence="2">
    <location>
        <begin position="563"/>
        <end position="573"/>
    </location>
</feature>
<accession>A0A7J7DCM6</accession>
<keyword evidence="5" id="KW-1185">Reference proteome</keyword>
<evidence type="ECO:0000256" key="2">
    <source>
        <dbReference type="SAM" id="MobiDB-lite"/>
    </source>
</evidence>